<name>A0A0H2RGP1_9AGAM</name>
<feature type="region of interest" description="Disordered" evidence="1">
    <location>
        <begin position="463"/>
        <end position="486"/>
    </location>
</feature>
<dbReference type="InParanoid" id="A0A0H2RGP1"/>
<dbReference type="EMBL" id="KQ086081">
    <property type="protein sequence ID" value="KLO08693.1"/>
    <property type="molecule type" value="Genomic_DNA"/>
</dbReference>
<dbReference type="Proteomes" id="UP000053477">
    <property type="component" value="Unassembled WGS sequence"/>
</dbReference>
<feature type="region of interest" description="Disordered" evidence="1">
    <location>
        <begin position="215"/>
        <end position="331"/>
    </location>
</feature>
<reference evidence="2 3" key="1">
    <citation type="submission" date="2015-04" db="EMBL/GenBank/DDBJ databases">
        <title>Complete genome sequence of Schizopora paradoxa KUC8140, a cosmopolitan wood degrader in East Asia.</title>
        <authorList>
            <consortium name="DOE Joint Genome Institute"/>
            <person name="Min B."/>
            <person name="Park H."/>
            <person name="Jang Y."/>
            <person name="Kim J.-J."/>
            <person name="Kim K.H."/>
            <person name="Pangilinan J."/>
            <person name="Lipzen A."/>
            <person name="Riley R."/>
            <person name="Grigoriev I.V."/>
            <person name="Spatafora J.W."/>
            <person name="Choi I.-G."/>
        </authorList>
    </citation>
    <scope>NUCLEOTIDE SEQUENCE [LARGE SCALE GENOMIC DNA]</scope>
    <source>
        <strain evidence="2 3">KUC8140</strain>
    </source>
</reference>
<keyword evidence="3" id="KW-1185">Reference proteome</keyword>
<dbReference type="AlphaFoldDB" id="A0A0H2RGP1"/>
<protein>
    <submittedName>
        <fullName evidence="2">Uncharacterized protein</fullName>
    </submittedName>
</protein>
<proteinExistence type="predicted"/>
<feature type="region of interest" description="Disordered" evidence="1">
    <location>
        <begin position="405"/>
        <end position="431"/>
    </location>
</feature>
<feature type="region of interest" description="Disordered" evidence="1">
    <location>
        <begin position="1"/>
        <end position="26"/>
    </location>
</feature>
<feature type="compositionally biased region" description="Low complexity" evidence="1">
    <location>
        <begin position="408"/>
        <end position="419"/>
    </location>
</feature>
<evidence type="ECO:0000313" key="3">
    <source>
        <dbReference type="Proteomes" id="UP000053477"/>
    </source>
</evidence>
<gene>
    <name evidence="2" type="ORF">SCHPADRAFT_893686</name>
</gene>
<evidence type="ECO:0000256" key="1">
    <source>
        <dbReference type="SAM" id="MobiDB-lite"/>
    </source>
</evidence>
<sequence length="506" mass="56214">MSPTNSNVSAPPMAFPESRSSSNSSVPSVTTVLSVTQAVVGVVPIVGTQLQAVLNLALLLAKQLKELQDLHSSEVELLSRVEATISIIQMALNDERSRYDPSFKEGLEHTRSSLNYVKNYLDTRANRTFHQWYRVFLTKGDVKNARDCRDFLDRSLDRLKLVCSIQAKLGVDDLSARMTSLERVVRDTLGSASQPPPSYDSIYAEQRRYRRTGLMEENRHAPGPSFVRSVSPAHGGHARLMSDLSDGEDAHPPKKRRTRRSRRKRAATTQQLRDDDASVVSDAEYLSEGGEAKPGPFFVPVEEQGRGRDMAPSQRKLCRSTSRGRRGNRRHQEPVQYGSLDENYHLSTPTLDCDMGPATNVIALPPVSRIVHSNSEQSGVGVNTLGNVSRPANIITDNLDQLPPYTLNSATSNPSPSTPHIRSRSASPVRTPKAYTFDEKRRRAIFVPDDMVIDLKEKIVGQNMPRDNVSSPPKKTSSKGHFVLTPGKREMQGLLFALTQVDNRPR</sequence>
<evidence type="ECO:0000313" key="2">
    <source>
        <dbReference type="EMBL" id="KLO08693.1"/>
    </source>
</evidence>
<feature type="compositionally biased region" description="Basic residues" evidence="1">
    <location>
        <begin position="253"/>
        <end position="266"/>
    </location>
</feature>
<accession>A0A0H2RGP1</accession>
<organism evidence="2 3">
    <name type="scientific">Schizopora paradoxa</name>
    <dbReference type="NCBI Taxonomy" id="27342"/>
    <lineage>
        <taxon>Eukaryota</taxon>
        <taxon>Fungi</taxon>
        <taxon>Dikarya</taxon>
        <taxon>Basidiomycota</taxon>
        <taxon>Agaricomycotina</taxon>
        <taxon>Agaricomycetes</taxon>
        <taxon>Hymenochaetales</taxon>
        <taxon>Schizoporaceae</taxon>
        <taxon>Schizopora</taxon>
    </lineage>
</organism>
<feature type="compositionally biased region" description="Basic residues" evidence="1">
    <location>
        <begin position="316"/>
        <end position="329"/>
    </location>
</feature>